<dbReference type="OrthoDB" id="2384350at2759"/>
<dbReference type="CDD" id="cd17751">
    <property type="entry name" value="BRCT_microcephalin_rpt3"/>
    <property type="match status" value="1"/>
</dbReference>
<evidence type="ECO:0000259" key="1">
    <source>
        <dbReference type="PROSITE" id="PS50041"/>
    </source>
</evidence>
<dbReference type="Gene3D" id="3.40.50.10190">
    <property type="entry name" value="BRCT domain"/>
    <property type="match status" value="2"/>
</dbReference>
<dbReference type="VEuPathDB" id="VectorBase:ASIC019724"/>
<dbReference type="EnsemblMetazoa" id="ASIC019724-RA">
    <property type="protein sequence ID" value="ASIC019724-PA"/>
    <property type="gene ID" value="ASIC019724"/>
</dbReference>
<dbReference type="VEuPathDB" id="VectorBase:ASIS024414"/>
<dbReference type="InterPro" id="IPR022047">
    <property type="entry name" value="Microcephalin-like"/>
</dbReference>
<organism evidence="3">
    <name type="scientific">Anopheles sinensis</name>
    <name type="common">Mosquito</name>
    <dbReference type="NCBI Taxonomy" id="74873"/>
    <lineage>
        <taxon>Eukaryota</taxon>
        <taxon>Metazoa</taxon>
        <taxon>Ecdysozoa</taxon>
        <taxon>Arthropoda</taxon>
        <taxon>Hexapoda</taxon>
        <taxon>Insecta</taxon>
        <taxon>Pterygota</taxon>
        <taxon>Neoptera</taxon>
        <taxon>Endopterygota</taxon>
        <taxon>Diptera</taxon>
        <taxon>Nematocera</taxon>
        <taxon>Culicoidea</taxon>
        <taxon>Culicidae</taxon>
        <taxon>Anophelinae</taxon>
        <taxon>Anopheles</taxon>
    </lineage>
</organism>
<feature type="domain" description="BRCT" evidence="2">
    <location>
        <begin position="32"/>
        <end position="99"/>
    </location>
</feature>
<name>A0A084WN52_ANOSI</name>
<dbReference type="SMART" id="SM00292">
    <property type="entry name" value="BRCT"/>
    <property type="match status" value="2"/>
</dbReference>
<dbReference type="EMBL" id="KE525352">
    <property type="protein sequence ID" value="KFB51646.1"/>
    <property type="molecule type" value="Genomic_DNA"/>
</dbReference>
<dbReference type="PANTHER" id="PTHR14625">
    <property type="entry name" value="MICROCEPHALIN"/>
    <property type="match status" value="1"/>
</dbReference>
<feature type="domain" description="C-type lectin" evidence="1">
    <location>
        <begin position="198"/>
        <end position="293"/>
    </location>
</feature>
<evidence type="ECO:0000259" key="2">
    <source>
        <dbReference type="PROSITE" id="PS50172"/>
    </source>
</evidence>
<dbReference type="InterPro" id="IPR016187">
    <property type="entry name" value="CTDL_fold"/>
</dbReference>
<dbReference type="GO" id="GO:0000278">
    <property type="term" value="P:mitotic cell cycle"/>
    <property type="evidence" value="ECO:0007669"/>
    <property type="project" value="TreeGrafter"/>
</dbReference>
<dbReference type="CDD" id="cd00037">
    <property type="entry name" value="CLECT"/>
    <property type="match status" value="1"/>
</dbReference>
<dbReference type="InterPro" id="IPR016186">
    <property type="entry name" value="C-type_lectin-like/link_sf"/>
</dbReference>
<evidence type="ECO:0000313" key="4">
    <source>
        <dbReference type="EnsemblMetazoa" id="ASIC019724-PA"/>
    </source>
</evidence>
<proteinExistence type="predicted"/>
<dbReference type="Gene3D" id="3.10.100.10">
    <property type="entry name" value="Mannose-Binding Protein A, subunit A"/>
    <property type="match status" value="1"/>
</dbReference>
<dbReference type="PROSITE" id="PS50172">
    <property type="entry name" value="BRCT"/>
    <property type="match status" value="1"/>
</dbReference>
<gene>
    <name evidence="3" type="ORF">ZHAS_00019724</name>
</gene>
<dbReference type="CDD" id="cd17736">
    <property type="entry name" value="BRCT_microcephalin_rpt2"/>
    <property type="match status" value="1"/>
</dbReference>
<dbReference type="PANTHER" id="PTHR14625:SF3">
    <property type="entry name" value="MICROCEPHALIN"/>
    <property type="match status" value="1"/>
</dbReference>
<dbReference type="AlphaFoldDB" id="A0A084WN52"/>
<evidence type="ECO:0000313" key="3">
    <source>
        <dbReference type="EMBL" id="KFB51646.1"/>
    </source>
</evidence>
<dbReference type="PROSITE" id="PS50041">
    <property type="entry name" value="C_TYPE_LECTIN_2"/>
    <property type="match status" value="1"/>
</dbReference>
<accession>A0A084WN52</accession>
<dbReference type="InterPro" id="IPR001304">
    <property type="entry name" value="C-type_lectin-like"/>
</dbReference>
<reference evidence="3 5" key="1">
    <citation type="journal article" date="2014" name="BMC Genomics">
        <title>Genome sequence of Anopheles sinensis provides insight into genetics basis of mosquito competence for malaria parasites.</title>
        <authorList>
            <person name="Zhou D."/>
            <person name="Zhang D."/>
            <person name="Ding G."/>
            <person name="Shi L."/>
            <person name="Hou Q."/>
            <person name="Ye Y."/>
            <person name="Xu Y."/>
            <person name="Zhou H."/>
            <person name="Xiong C."/>
            <person name="Li S."/>
            <person name="Yu J."/>
            <person name="Hong S."/>
            <person name="Yu X."/>
            <person name="Zou P."/>
            <person name="Chen C."/>
            <person name="Chang X."/>
            <person name="Wang W."/>
            <person name="Lv Y."/>
            <person name="Sun Y."/>
            <person name="Ma L."/>
            <person name="Shen B."/>
            <person name="Zhu C."/>
        </authorList>
    </citation>
    <scope>NUCLEOTIDE SEQUENCE [LARGE SCALE GENOMIC DNA]</scope>
</reference>
<evidence type="ECO:0000313" key="5">
    <source>
        <dbReference type="Proteomes" id="UP000030765"/>
    </source>
</evidence>
<dbReference type="Pfam" id="PF00533">
    <property type="entry name" value="BRCT"/>
    <property type="match status" value="1"/>
</dbReference>
<reference evidence="4" key="2">
    <citation type="submission" date="2020-05" db="UniProtKB">
        <authorList>
            <consortium name="EnsemblMetazoa"/>
        </authorList>
    </citation>
    <scope>IDENTIFICATION</scope>
</reference>
<sequence>MASQYNHGASNGQQERQYLATTNLHTEQAAFVKEAIEKLDGFVIEQDVTDNTTHLVSLEPRRTINLLRALVRGLWIVRYDWIVESFRARRWLPEEQFEVRDFSMAVQINRSERQAFGSQYRSELFADYGPFWVSPSCAVPARQLRELLLLCRAKVTGNKLKSKYLVVENDHSARASVDGQILVTPLWILDSITVNKLNWYQAVEYCRSRGMFLVTIYNKPNGILHMWISANDLGQEGQFYWASTGERLTFNRWTPNEPNNLQHDACTYEDCVVLERYLPSGVNYTFDDRPCKI</sequence>
<keyword evidence="5" id="KW-1185">Reference proteome</keyword>
<dbReference type="SUPFAM" id="SSF52113">
    <property type="entry name" value="BRCT domain"/>
    <property type="match status" value="2"/>
</dbReference>
<protein>
    <submittedName>
        <fullName evidence="3">AGAP007413-PA-like protein</fullName>
    </submittedName>
</protein>
<dbReference type="InterPro" id="IPR001357">
    <property type="entry name" value="BRCT_dom"/>
</dbReference>
<dbReference type="Proteomes" id="UP000030765">
    <property type="component" value="Unassembled WGS sequence"/>
</dbReference>
<dbReference type="InterPro" id="IPR036420">
    <property type="entry name" value="BRCT_dom_sf"/>
</dbReference>
<dbReference type="EMBL" id="ATLV01024562">
    <property type="status" value="NOT_ANNOTATED_CDS"/>
    <property type="molecule type" value="Genomic_DNA"/>
</dbReference>
<dbReference type="STRING" id="74873.A0A084WN52"/>
<dbReference type="SUPFAM" id="SSF56436">
    <property type="entry name" value="C-type lectin-like"/>
    <property type="match status" value="1"/>
</dbReference>